<sequence length="696" mass="75358">MSQAPCNQQQSFTSTPNRFSVLAELEQSPTQMTWAFDFNHPTPKLSRRRGKRAGKHKLKYTSRSDREAQKSNGLGEVCNQIVALSLNSGSPRSEPRDNITTPVHTVRHHWAPQFLPDKTLEPSDPGNGFLQSEPYNPHAKASTSTVGQEETRQKGSRFFPLSPFLASPPAAAHSVPASEPIRPVLTRNSQTKRTFAEPPSKSAQEAVASVCQALSMEKNNTAALEEPLAAVNSMSPLPSPVAQPTVSTYGQRTESPHATASSLPPIPVTSPHTASPVLTSEGIPSRSSTTSPFRPVEFRPGHLLEGLLQTPQSDLVTGQDPAQVLYRYYYGYGQMGPSSLTTTPFTCPCPFGAPPQARTTMAPPAVSGVARLDEALRWSLFEYEAPQTPLSGTTSSVSVDEFLKMGHANPCWCSNCPNSVPLGELPHEKVMATSQKDMNKTASNTPTYPKTFGEEHHRETMAGVRHRELEIQDIGNGTGMESSEPAPTSQSTSSSKPQSDFEELIRSVREAFTPDSDNDGSPDDTWAVVYTGYPGPQVSTLSSQDTVSEAEIVSEPEVLSLRTTSPALSETAWAIPPFDFELDSPCDKLVATNSLPTTSSPLDARSSPSHSPFFTLVLPSTPPPTSVSPTPIRRTGSAVHIEDTSNVQGIWEHHDVAELSTGDGSAVEWPTPQEAVNIHKRRTNIVHGIEDDECKQ</sequence>
<reference evidence="2 3" key="1">
    <citation type="submission" date="2024-02" db="EMBL/GenBank/DDBJ databases">
        <title>De novo assembly and annotation of 12 fungi associated with fruit tree decline syndrome in Ontario, Canada.</title>
        <authorList>
            <person name="Sulman M."/>
            <person name="Ellouze W."/>
            <person name="Ilyukhin E."/>
        </authorList>
    </citation>
    <scope>NUCLEOTIDE SEQUENCE [LARGE SCALE GENOMIC DNA]</scope>
    <source>
        <strain evidence="2 3">M42-189</strain>
    </source>
</reference>
<dbReference type="EMBL" id="JAKJXO020000002">
    <property type="protein sequence ID" value="KAL1610288.1"/>
    <property type="molecule type" value="Genomic_DNA"/>
</dbReference>
<feature type="compositionally biased region" description="Polar residues" evidence="1">
    <location>
        <begin position="435"/>
        <end position="448"/>
    </location>
</feature>
<feature type="region of interest" description="Disordered" evidence="1">
    <location>
        <begin position="475"/>
        <end position="502"/>
    </location>
</feature>
<feature type="region of interest" description="Disordered" evidence="1">
    <location>
        <begin position="40"/>
        <end position="72"/>
    </location>
</feature>
<dbReference type="Proteomes" id="UP001521785">
    <property type="component" value="Unassembled WGS sequence"/>
</dbReference>
<keyword evidence="3" id="KW-1185">Reference proteome</keyword>
<feature type="compositionally biased region" description="Low complexity" evidence="1">
    <location>
        <begin position="284"/>
        <end position="295"/>
    </location>
</feature>
<protein>
    <submittedName>
        <fullName evidence="2">Uncharacterized protein</fullName>
    </submittedName>
</protein>
<evidence type="ECO:0000313" key="3">
    <source>
        <dbReference type="Proteomes" id="UP001521785"/>
    </source>
</evidence>
<evidence type="ECO:0000313" key="2">
    <source>
        <dbReference type="EMBL" id="KAL1610288.1"/>
    </source>
</evidence>
<feature type="region of interest" description="Disordered" evidence="1">
    <location>
        <begin position="235"/>
        <end position="296"/>
    </location>
</feature>
<feature type="compositionally biased region" description="Basic residues" evidence="1">
    <location>
        <begin position="45"/>
        <end position="60"/>
    </location>
</feature>
<name>A0ABR3S1D6_9PLEO</name>
<evidence type="ECO:0000256" key="1">
    <source>
        <dbReference type="SAM" id="MobiDB-lite"/>
    </source>
</evidence>
<gene>
    <name evidence="2" type="ORF">SLS60_001954</name>
</gene>
<feature type="compositionally biased region" description="Low complexity" evidence="1">
    <location>
        <begin position="481"/>
        <end position="498"/>
    </location>
</feature>
<comment type="caution">
    <text evidence="2">The sequence shown here is derived from an EMBL/GenBank/DDBJ whole genome shotgun (WGS) entry which is preliminary data.</text>
</comment>
<feature type="region of interest" description="Disordered" evidence="1">
    <location>
        <begin position="435"/>
        <end position="454"/>
    </location>
</feature>
<proteinExistence type="predicted"/>
<accession>A0ABR3S1D6</accession>
<organism evidence="2 3">
    <name type="scientific">Paraconiothyrium brasiliense</name>
    <dbReference type="NCBI Taxonomy" id="300254"/>
    <lineage>
        <taxon>Eukaryota</taxon>
        <taxon>Fungi</taxon>
        <taxon>Dikarya</taxon>
        <taxon>Ascomycota</taxon>
        <taxon>Pezizomycotina</taxon>
        <taxon>Dothideomycetes</taxon>
        <taxon>Pleosporomycetidae</taxon>
        <taxon>Pleosporales</taxon>
        <taxon>Massarineae</taxon>
        <taxon>Didymosphaeriaceae</taxon>
        <taxon>Paraconiothyrium</taxon>
    </lineage>
</organism>
<feature type="compositionally biased region" description="Polar residues" evidence="1">
    <location>
        <begin position="235"/>
        <end position="262"/>
    </location>
</feature>
<feature type="region of interest" description="Disordered" evidence="1">
    <location>
        <begin position="118"/>
        <end position="153"/>
    </location>
</feature>